<dbReference type="PANTHER" id="PTHR46281">
    <property type="entry name" value="CYTOCHROME C OXIDASE SUBUNIT 6B"/>
    <property type="match status" value="1"/>
</dbReference>
<gene>
    <name evidence="5" type="ORF">BVRB_5g105710</name>
</gene>
<dbReference type="Gene3D" id="1.10.10.140">
    <property type="entry name" value="Cytochrome c oxidase, subunit VIb"/>
    <property type="match status" value="1"/>
</dbReference>
<dbReference type="InterPro" id="IPR048280">
    <property type="entry name" value="COX6B-like"/>
</dbReference>
<protein>
    <recommendedName>
        <fullName evidence="7">Cytochrome c oxidase subunit</fullName>
    </recommendedName>
</protein>
<dbReference type="OrthoDB" id="1107506at2759"/>
<dbReference type="Pfam" id="PF02297">
    <property type="entry name" value="COX6B"/>
    <property type="match status" value="1"/>
</dbReference>
<accession>A0A0J8CDV1</accession>
<evidence type="ECO:0000256" key="1">
    <source>
        <dbReference type="ARBA" id="ARBA00004173"/>
    </source>
</evidence>
<proteinExistence type="predicted"/>
<evidence type="ECO:0000256" key="4">
    <source>
        <dbReference type="SAM" id="MobiDB-lite"/>
    </source>
</evidence>
<name>A0A0J8CDV1_BETVV</name>
<evidence type="ECO:0000256" key="3">
    <source>
        <dbReference type="ARBA" id="ARBA00023157"/>
    </source>
</evidence>
<dbReference type="PROSITE" id="PS51808">
    <property type="entry name" value="CHCH"/>
    <property type="match status" value="1"/>
</dbReference>
<dbReference type="InterPro" id="IPR036549">
    <property type="entry name" value="CX6/COA6-like_sf"/>
</dbReference>
<evidence type="ECO:0000313" key="5">
    <source>
        <dbReference type="EMBL" id="KMT11737.1"/>
    </source>
</evidence>
<organism evidence="5 6">
    <name type="scientific">Beta vulgaris subsp. vulgaris</name>
    <name type="common">Beet</name>
    <dbReference type="NCBI Taxonomy" id="3555"/>
    <lineage>
        <taxon>Eukaryota</taxon>
        <taxon>Viridiplantae</taxon>
        <taxon>Streptophyta</taxon>
        <taxon>Embryophyta</taxon>
        <taxon>Tracheophyta</taxon>
        <taxon>Spermatophyta</taxon>
        <taxon>Magnoliopsida</taxon>
        <taxon>eudicotyledons</taxon>
        <taxon>Gunneridae</taxon>
        <taxon>Pentapetalae</taxon>
        <taxon>Caryophyllales</taxon>
        <taxon>Chenopodiaceae</taxon>
        <taxon>Betoideae</taxon>
        <taxon>Beta</taxon>
    </lineage>
</organism>
<dbReference type="GO" id="GO:0045277">
    <property type="term" value="C:respiratory chain complex IV"/>
    <property type="evidence" value="ECO:0007669"/>
    <property type="project" value="InterPro"/>
</dbReference>
<dbReference type="InterPro" id="IPR003213">
    <property type="entry name" value="Cyt_c_oxidase_su6B"/>
</dbReference>
<reference evidence="5 6" key="1">
    <citation type="journal article" date="2014" name="Nature">
        <title>The genome of the recently domesticated crop plant sugar beet (Beta vulgaris).</title>
        <authorList>
            <person name="Dohm J.C."/>
            <person name="Minoche A.E."/>
            <person name="Holtgrawe D."/>
            <person name="Capella-Gutierrez S."/>
            <person name="Zakrzewski F."/>
            <person name="Tafer H."/>
            <person name="Rupp O."/>
            <person name="Sorensen T.R."/>
            <person name="Stracke R."/>
            <person name="Reinhardt R."/>
            <person name="Goesmann A."/>
            <person name="Kraft T."/>
            <person name="Schulz B."/>
            <person name="Stadler P.F."/>
            <person name="Schmidt T."/>
            <person name="Gabaldon T."/>
            <person name="Lehrach H."/>
            <person name="Weisshaar B."/>
            <person name="Himmelbauer H."/>
        </authorList>
    </citation>
    <scope>NUCLEOTIDE SEQUENCE [LARGE SCALE GENOMIC DNA]</scope>
    <source>
        <tissue evidence="5">Taproot</tissue>
    </source>
</reference>
<dbReference type="SUPFAM" id="SSF47694">
    <property type="entry name" value="Cytochrome c oxidase subunit h"/>
    <property type="match status" value="1"/>
</dbReference>
<keyword evidence="2" id="KW-0496">Mitochondrion</keyword>
<dbReference type="Gramene" id="KMT11737">
    <property type="protein sequence ID" value="KMT11737"/>
    <property type="gene ID" value="BVRB_5g105710"/>
</dbReference>
<dbReference type="Proteomes" id="UP000035740">
    <property type="component" value="Chromosome 5"/>
</dbReference>
<dbReference type="EMBL" id="KQ090090">
    <property type="protein sequence ID" value="KMT11737.1"/>
    <property type="molecule type" value="Genomic_DNA"/>
</dbReference>
<dbReference type="FunFam" id="1.10.10.140:FF:000001">
    <property type="entry name" value="Cytochrome c oxidase subunit 6B1"/>
    <property type="match status" value="1"/>
</dbReference>
<comment type="subcellular location">
    <subcellularLocation>
        <location evidence="1">Mitochondrion</location>
    </subcellularLocation>
</comment>
<evidence type="ECO:0008006" key="7">
    <source>
        <dbReference type="Google" id="ProtNLM"/>
    </source>
</evidence>
<dbReference type="AlphaFoldDB" id="A0A0J8CDV1"/>
<dbReference type="GO" id="GO:0005739">
    <property type="term" value="C:mitochondrion"/>
    <property type="evidence" value="ECO:0007669"/>
    <property type="project" value="UniProtKB-SubCell"/>
</dbReference>
<feature type="region of interest" description="Disordered" evidence="4">
    <location>
        <begin position="1"/>
        <end position="60"/>
    </location>
</feature>
<dbReference type="OMA" id="PRNKMRA"/>
<evidence type="ECO:0000256" key="2">
    <source>
        <dbReference type="ARBA" id="ARBA00023128"/>
    </source>
</evidence>
<dbReference type="PANTHER" id="PTHR46281:SF8">
    <property type="entry name" value="CYTOCHROME C OXIDASE SUBUNIT 12, MITOCHONDRIAL"/>
    <property type="match status" value="1"/>
</dbReference>
<keyword evidence="3" id="KW-1015">Disulfide bond</keyword>
<dbReference type="CDD" id="cd00926">
    <property type="entry name" value="Cyt_c_Oxidase_VIb"/>
    <property type="match status" value="1"/>
</dbReference>
<sequence>MNPDDTVRGDNVTLPEVIIGKQAPHPAHEPGAVSPPPSSADQSPRNEDEVPQPKTEIELKTAPGDWRFPVQNQTRHCYTRYIEYHRCIKAKGKDDPTCEKFARYYRSLCPLEWIQRWNEQVKEGTFPGPIYTKME</sequence>
<evidence type="ECO:0000313" key="6">
    <source>
        <dbReference type="Proteomes" id="UP000035740"/>
    </source>
</evidence>
<keyword evidence="6" id="KW-1185">Reference proteome</keyword>